<gene>
    <name evidence="1" type="ORF">Pan181_46080</name>
</gene>
<name>A0A518AUH9_9BACT</name>
<dbReference type="EMBL" id="CP036278">
    <property type="protein sequence ID" value="QDU58374.1"/>
    <property type="molecule type" value="Genomic_DNA"/>
</dbReference>
<evidence type="ECO:0000313" key="1">
    <source>
        <dbReference type="EMBL" id="QDU58374.1"/>
    </source>
</evidence>
<dbReference type="KEGG" id="amuc:Pan181_46080"/>
<keyword evidence="2" id="KW-1185">Reference proteome</keyword>
<dbReference type="AlphaFoldDB" id="A0A518AUH9"/>
<accession>A0A518AUH9</accession>
<protein>
    <submittedName>
        <fullName evidence="1">Uncharacterized protein</fullName>
    </submittedName>
</protein>
<proteinExistence type="predicted"/>
<sequence>MKCFSSITCQLCNLWWLPVVLLCLCLQGITHAEELGAIRIARLPPPPKDMATPVEADDEEPVLLIPYPTTEEVPAPLASPFEPLPEVAPSSPSSAGSLNIPGLADIEFAPLSCCNCCGSQCGQSSHFCNECQDMGRYGRFLRSIYRGICCPDACYEPCWTPLADSAFFTNSVRPVNQQRFRWDFAEDMRNPDRSEYFWARADGSGLGPTPVTDSWFRGLDYDELSHTIEAAHGPIGIWFEYTYRALDTDTGHFAGFGDMSIGTKTLLFDTELVQIASQFRTYIPQGSSREGLGTGHTSLEPSLIAGLKLSPKSYLQAEVAEWIPLGGDSVYAGALLRYGFAYNRTIFQPHPSIPIISTSEITGWHFQDGQFTDSSSGDMRPSSGGDYVHGSTGLRLFICDRVDFGTSASMPLTGGSWSETWLRTELRVRF</sequence>
<dbReference type="Proteomes" id="UP000315750">
    <property type="component" value="Chromosome"/>
</dbReference>
<reference evidence="1 2" key="1">
    <citation type="submission" date="2019-02" db="EMBL/GenBank/DDBJ databases">
        <title>Deep-cultivation of Planctomycetes and their phenomic and genomic characterization uncovers novel biology.</title>
        <authorList>
            <person name="Wiegand S."/>
            <person name="Jogler M."/>
            <person name="Boedeker C."/>
            <person name="Pinto D."/>
            <person name="Vollmers J."/>
            <person name="Rivas-Marin E."/>
            <person name="Kohn T."/>
            <person name="Peeters S.H."/>
            <person name="Heuer A."/>
            <person name="Rast P."/>
            <person name="Oberbeckmann S."/>
            <person name="Bunk B."/>
            <person name="Jeske O."/>
            <person name="Meyerdierks A."/>
            <person name="Storesund J.E."/>
            <person name="Kallscheuer N."/>
            <person name="Luecker S."/>
            <person name="Lage O.M."/>
            <person name="Pohl T."/>
            <person name="Merkel B.J."/>
            <person name="Hornburger P."/>
            <person name="Mueller R.-W."/>
            <person name="Bruemmer F."/>
            <person name="Labrenz M."/>
            <person name="Spormann A.M."/>
            <person name="Op den Camp H."/>
            <person name="Overmann J."/>
            <person name="Amann R."/>
            <person name="Jetten M.S.M."/>
            <person name="Mascher T."/>
            <person name="Medema M.H."/>
            <person name="Devos D.P."/>
            <person name="Kaster A.-K."/>
            <person name="Ovreas L."/>
            <person name="Rohde M."/>
            <person name="Galperin M.Y."/>
            <person name="Jogler C."/>
        </authorList>
    </citation>
    <scope>NUCLEOTIDE SEQUENCE [LARGE SCALE GENOMIC DNA]</scope>
    <source>
        <strain evidence="1 2">Pan181</strain>
    </source>
</reference>
<evidence type="ECO:0000313" key="2">
    <source>
        <dbReference type="Proteomes" id="UP000315750"/>
    </source>
</evidence>
<organism evidence="1 2">
    <name type="scientific">Aeoliella mucimassa</name>
    <dbReference type="NCBI Taxonomy" id="2527972"/>
    <lineage>
        <taxon>Bacteria</taxon>
        <taxon>Pseudomonadati</taxon>
        <taxon>Planctomycetota</taxon>
        <taxon>Planctomycetia</taxon>
        <taxon>Pirellulales</taxon>
        <taxon>Lacipirellulaceae</taxon>
        <taxon>Aeoliella</taxon>
    </lineage>
</organism>